<dbReference type="RefSeq" id="XP_046123207.1">
    <property type="nucleotide sequence ID" value="XM_046266956.1"/>
</dbReference>
<comment type="caution">
    <text evidence="2">The sequence shown here is derived from an EMBL/GenBank/DDBJ whole genome shotgun (WGS) entry which is preliminary data.</text>
</comment>
<feature type="compositionally biased region" description="Polar residues" evidence="1">
    <location>
        <begin position="30"/>
        <end position="49"/>
    </location>
</feature>
<dbReference type="GeneID" id="70297859"/>
<dbReference type="EMBL" id="MU251242">
    <property type="protein sequence ID" value="KAG9259283.1"/>
    <property type="molecule type" value="Genomic_DNA"/>
</dbReference>
<organism evidence="2 3">
    <name type="scientific">Emericellopsis atlantica</name>
    <dbReference type="NCBI Taxonomy" id="2614577"/>
    <lineage>
        <taxon>Eukaryota</taxon>
        <taxon>Fungi</taxon>
        <taxon>Dikarya</taxon>
        <taxon>Ascomycota</taxon>
        <taxon>Pezizomycotina</taxon>
        <taxon>Sordariomycetes</taxon>
        <taxon>Hypocreomycetidae</taxon>
        <taxon>Hypocreales</taxon>
        <taxon>Bionectriaceae</taxon>
        <taxon>Emericellopsis</taxon>
    </lineage>
</organism>
<evidence type="ECO:0000256" key="1">
    <source>
        <dbReference type="SAM" id="MobiDB-lite"/>
    </source>
</evidence>
<feature type="region of interest" description="Disordered" evidence="1">
    <location>
        <begin position="425"/>
        <end position="489"/>
    </location>
</feature>
<feature type="compositionally biased region" description="Polar residues" evidence="1">
    <location>
        <begin position="447"/>
        <end position="459"/>
    </location>
</feature>
<dbReference type="OrthoDB" id="5213862at2759"/>
<keyword evidence="3" id="KW-1185">Reference proteome</keyword>
<accession>A0A9P7ZVV1</accession>
<evidence type="ECO:0000313" key="2">
    <source>
        <dbReference type="EMBL" id="KAG9259283.1"/>
    </source>
</evidence>
<evidence type="ECO:0000313" key="3">
    <source>
        <dbReference type="Proteomes" id="UP000887229"/>
    </source>
</evidence>
<feature type="compositionally biased region" description="Polar residues" evidence="1">
    <location>
        <begin position="142"/>
        <end position="167"/>
    </location>
</feature>
<sequence length="534" mass="58213">MASTTNESPRVDFQQRWQPDEPRPLHIVKRNSSATSAKHTCTTSNSNMEGNAKADATDEPDLAIVKRRSGKARPAEVLKDEDVFSNADMDLEPAGAQSLRVRKTRASEPCVGGRSTAQTCAASTLASYRQSRGEIPFPWVRSPQNHETTRNSVPAWQQPHRQGSSLSGYTRRESCVLCPQVEVTTECASLDYDQKQLWICVEVLGKLARVSGRSSSNSTSSTNKDNTGGVLTGCFIDHELDRFFDHGCLYDLTVDVLPVQDTSILQVITEQSFPTTIYAGSSVLLLAHIAIAHELPPASHGQHIRQKSNELIEDLEMKLGALQLAYAKIRVSFAHSAFPAFDQTESVGGISAMSSRMETVATAKLRRYDALSPWSPRPAPAPDLLSPLVKKHWGPNKARDVMQQVSAGRSAPAGHGQAGALSYNIQSQQRSASPVQMRHAPPAIPHRQTSLRGDATFSSHRSRGTRSVVPRASHGESPRRSGQSEAGSVADQGLFLPTLADFGLIGRVTTRSPCKTSVRSKKADAGRWSWASWF</sequence>
<dbReference type="AlphaFoldDB" id="A0A9P7ZVV1"/>
<reference evidence="2" key="1">
    <citation type="journal article" date="2021" name="IMA Fungus">
        <title>Genomic characterization of three marine fungi, including Emericellopsis atlantica sp. nov. with signatures of a generalist lifestyle and marine biomass degradation.</title>
        <authorList>
            <person name="Hagestad O.C."/>
            <person name="Hou L."/>
            <person name="Andersen J.H."/>
            <person name="Hansen E.H."/>
            <person name="Altermark B."/>
            <person name="Li C."/>
            <person name="Kuhnert E."/>
            <person name="Cox R.J."/>
            <person name="Crous P.W."/>
            <person name="Spatafora J.W."/>
            <person name="Lail K."/>
            <person name="Amirebrahimi M."/>
            <person name="Lipzen A."/>
            <person name="Pangilinan J."/>
            <person name="Andreopoulos W."/>
            <person name="Hayes R.D."/>
            <person name="Ng V."/>
            <person name="Grigoriev I.V."/>
            <person name="Jackson S.A."/>
            <person name="Sutton T.D.S."/>
            <person name="Dobson A.D.W."/>
            <person name="Rama T."/>
        </authorList>
    </citation>
    <scope>NUCLEOTIDE SEQUENCE</scope>
    <source>
        <strain evidence="2">TS7</strain>
    </source>
</reference>
<feature type="region of interest" description="Disordered" evidence="1">
    <location>
        <begin position="1"/>
        <end position="58"/>
    </location>
</feature>
<feature type="compositionally biased region" description="Polar residues" evidence="1">
    <location>
        <begin position="425"/>
        <end position="434"/>
    </location>
</feature>
<name>A0A9P7ZVV1_9HYPO</name>
<protein>
    <submittedName>
        <fullName evidence="2">Uncharacterized protein</fullName>
    </submittedName>
</protein>
<dbReference type="Proteomes" id="UP000887229">
    <property type="component" value="Unassembled WGS sequence"/>
</dbReference>
<feature type="region of interest" description="Disordered" evidence="1">
    <location>
        <begin position="136"/>
        <end position="167"/>
    </location>
</feature>
<gene>
    <name evidence="2" type="ORF">F5Z01DRAFT_746602</name>
</gene>
<proteinExistence type="predicted"/>